<dbReference type="Proteomes" id="UP000019376">
    <property type="component" value="Unassembled WGS sequence"/>
</dbReference>
<dbReference type="EMBL" id="KB644415">
    <property type="protein sequence ID" value="EPS34253.1"/>
    <property type="molecule type" value="Genomic_DNA"/>
</dbReference>
<reference evidence="1 2" key="1">
    <citation type="journal article" date="2013" name="PLoS ONE">
        <title>Genomic and secretomic analyses reveal unique features of the lignocellulolytic enzyme system of Penicillium decumbens.</title>
        <authorList>
            <person name="Liu G."/>
            <person name="Zhang L."/>
            <person name="Wei X."/>
            <person name="Zou G."/>
            <person name="Qin Y."/>
            <person name="Ma L."/>
            <person name="Li J."/>
            <person name="Zheng H."/>
            <person name="Wang S."/>
            <person name="Wang C."/>
            <person name="Xun L."/>
            <person name="Zhao G.-P."/>
            <person name="Zhou Z."/>
            <person name="Qu Y."/>
        </authorList>
    </citation>
    <scope>NUCLEOTIDE SEQUENCE [LARGE SCALE GENOMIC DNA]</scope>
    <source>
        <strain evidence="2">114-2 / CGMCC 5302</strain>
    </source>
</reference>
<evidence type="ECO:0000313" key="1">
    <source>
        <dbReference type="EMBL" id="EPS34253.1"/>
    </source>
</evidence>
<sequence>MTLSLDQRKFQDEVLSRWKSEVGIPKSDSVNLAQLQLYQATQLGLGQIRTRNDIGNAKRGDVIGDSITQLACGGESQPGGPFDVPSDQVLTFLESQKRGYLGDGTSVAVQGELDVETDDLDSQARR</sequence>
<proteinExistence type="predicted"/>
<accession>S8B5W9</accession>
<dbReference type="HOGENOM" id="CLU_1982343_0_0_1"/>
<keyword evidence="2" id="KW-1185">Reference proteome</keyword>
<protein>
    <submittedName>
        <fullName evidence="1">Uncharacterized protein</fullName>
    </submittedName>
</protein>
<dbReference type="AlphaFoldDB" id="S8B5W9"/>
<name>S8B5W9_PENO1</name>
<evidence type="ECO:0000313" key="2">
    <source>
        <dbReference type="Proteomes" id="UP000019376"/>
    </source>
</evidence>
<organism evidence="1 2">
    <name type="scientific">Penicillium oxalicum (strain 114-2 / CGMCC 5302)</name>
    <name type="common">Penicillium decumbens</name>
    <dbReference type="NCBI Taxonomy" id="933388"/>
    <lineage>
        <taxon>Eukaryota</taxon>
        <taxon>Fungi</taxon>
        <taxon>Dikarya</taxon>
        <taxon>Ascomycota</taxon>
        <taxon>Pezizomycotina</taxon>
        <taxon>Eurotiomycetes</taxon>
        <taxon>Eurotiomycetidae</taxon>
        <taxon>Eurotiales</taxon>
        <taxon>Aspergillaceae</taxon>
        <taxon>Penicillium</taxon>
    </lineage>
</organism>
<gene>
    <name evidence="1" type="ORF">PDE_09217</name>
</gene>